<feature type="region of interest" description="Disordered" evidence="1">
    <location>
        <begin position="1"/>
        <end position="38"/>
    </location>
</feature>
<keyword evidence="3" id="KW-1185">Reference proteome</keyword>
<name>A0A9R1CUI9_9EURY</name>
<dbReference type="RefSeq" id="WP_256029935.1">
    <property type="nucleotide sequence ID" value="NZ_JAHLKM010000014.1"/>
</dbReference>
<evidence type="ECO:0000313" key="2">
    <source>
        <dbReference type="EMBL" id="MCQ4333909.1"/>
    </source>
</evidence>
<protein>
    <submittedName>
        <fullName evidence="2">Uncharacterized protein</fullName>
    </submittedName>
</protein>
<accession>A0A9R1CUI9</accession>
<feature type="compositionally biased region" description="Basic and acidic residues" evidence="1">
    <location>
        <begin position="14"/>
        <end position="28"/>
    </location>
</feature>
<evidence type="ECO:0000313" key="3">
    <source>
        <dbReference type="Proteomes" id="UP001139494"/>
    </source>
</evidence>
<dbReference type="Proteomes" id="UP001139494">
    <property type="component" value="Unassembled WGS sequence"/>
</dbReference>
<proteinExistence type="predicted"/>
<dbReference type="EMBL" id="JAHLKM010000014">
    <property type="protein sequence ID" value="MCQ4333909.1"/>
    <property type="molecule type" value="Genomic_DNA"/>
</dbReference>
<evidence type="ECO:0000256" key="1">
    <source>
        <dbReference type="SAM" id="MobiDB-lite"/>
    </source>
</evidence>
<sequence>MDSERSPSFGALPDDLRGRLEADPERQRQSVPHRRKKHTACPGCTLEVHGCGQPYAVPEEATATPTR</sequence>
<comment type="caution">
    <text evidence="2">The sequence shown here is derived from an EMBL/GenBank/DDBJ whole genome shotgun (WGS) entry which is preliminary data.</text>
</comment>
<gene>
    <name evidence="2" type="ORF">KM295_10535</name>
</gene>
<dbReference type="AlphaFoldDB" id="A0A9R1CUI9"/>
<reference evidence="2" key="1">
    <citation type="journal article" date="2023" name="Front. Microbiol.">
        <title>Genomic-based phylogenetic and metabolic analyses of the genus Natronomonas, and description of Natronomonas aquatica sp. nov.</title>
        <authorList>
            <person name="Garcia-Roldan A."/>
            <person name="Duran-Viseras A."/>
            <person name="de la Haba R.R."/>
            <person name="Corral P."/>
            <person name="Sanchez-Porro C."/>
            <person name="Ventosa A."/>
        </authorList>
    </citation>
    <scope>NUCLEOTIDE SEQUENCE</scope>
    <source>
        <strain evidence="2">F2-12</strain>
    </source>
</reference>
<organism evidence="2 3">
    <name type="scientific">Natronomonas aquatica</name>
    <dbReference type="NCBI Taxonomy" id="2841590"/>
    <lineage>
        <taxon>Archaea</taxon>
        <taxon>Methanobacteriati</taxon>
        <taxon>Methanobacteriota</taxon>
        <taxon>Stenosarchaea group</taxon>
        <taxon>Halobacteria</taxon>
        <taxon>Halobacteriales</taxon>
        <taxon>Natronomonadaceae</taxon>
        <taxon>Natronomonas</taxon>
    </lineage>
</organism>